<feature type="region of interest" description="Disordered" evidence="1">
    <location>
        <begin position="165"/>
        <end position="188"/>
    </location>
</feature>
<feature type="domain" description="DUF6604" evidence="2">
    <location>
        <begin position="12"/>
        <end position="172"/>
    </location>
</feature>
<dbReference type="RefSeq" id="XP_018074504.1">
    <property type="nucleotide sequence ID" value="XM_018221920.1"/>
</dbReference>
<evidence type="ECO:0000313" key="3">
    <source>
        <dbReference type="EMBL" id="KUJ20149.1"/>
    </source>
</evidence>
<dbReference type="PANTHER" id="PTHR38795">
    <property type="entry name" value="DUF6604 DOMAIN-CONTAINING PROTEIN"/>
    <property type="match status" value="1"/>
</dbReference>
<dbReference type="AlphaFoldDB" id="A0A194XJ46"/>
<dbReference type="OrthoDB" id="3640263at2759"/>
<dbReference type="KEGG" id="psco:LY89DRAFT_772965"/>
<dbReference type="InterPro" id="IPR046539">
    <property type="entry name" value="DUF6604"/>
</dbReference>
<feature type="compositionally biased region" description="Basic and acidic residues" evidence="1">
    <location>
        <begin position="178"/>
        <end position="188"/>
    </location>
</feature>
<reference evidence="3 4" key="1">
    <citation type="submission" date="2015-10" db="EMBL/GenBank/DDBJ databases">
        <title>Full genome of DAOMC 229536 Phialocephala scopiformis, a fungal endophyte of spruce producing the potent anti-insectan compound rugulosin.</title>
        <authorList>
            <consortium name="DOE Joint Genome Institute"/>
            <person name="Walker A.K."/>
            <person name="Frasz S.L."/>
            <person name="Seifert K.A."/>
            <person name="Miller J.D."/>
            <person name="Mondo S.J."/>
            <person name="Labutti K."/>
            <person name="Lipzen A."/>
            <person name="Dockter R."/>
            <person name="Kennedy M."/>
            <person name="Grigoriev I.V."/>
            <person name="Spatafora J.W."/>
        </authorList>
    </citation>
    <scope>NUCLEOTIDE SEQUENCE [LARGE SCALE GENOMIC DNA]</scope>
    <source>
        <strain evidence="3 4">CBS 120377</strain>
    </source>
</reference>
<accession>A0A194XJ46</accession>
<dbReference type="Pfam" id="PF20253">
    <property type="entry name" value="DUF6604"/>
    <property type="match status" value="1"/>
</dbReference>
<dbReference type="Proteomes" id="UP000070700">
    <property type="component" value="Unassembled WGS sequence"/>
</dbReference>
<dbReference type="InParanoid" id="A0A194XJ46"/>
<keyword evidence="4" id="KW-1185">Reference proteome</keyword>
<protein>
    <recommendedName>
        <fullName evidence="2">DUF6604 domain-containing protein</fullName>
    </recommendedName>
</protein>
<organism evidence="3 4">
    <name type="scientific">Mollisia scopiformis</name>
    <name type="common">Conifer needle endophyte fungus</name>
    <name type="synonym">Phialocephala scopiformis</name>
    <dbReference type="NCBI Taxonomy" id="149040"/>
    <lineage>
        <taxon>Eukaryota</taxon>
        <taxon>Fungi</taxon>
        <taxon>Dikarya</taxon>
        <taxon>Ascomycota</taxon>
        <taxon>Pezizomycotina</taxon>
        <taxon>Leotiomycetes</taxon>
        <taxon>Helotiales</taxon>
        <taxon>Mollisiaceae</taxon>
        <taxon>Mollisia</taxon>
    </lineage>
</organism>
<sequence length="188" mass="20971">MALDPDFFATYKQYKSGTTKVTTWLASKAQELALVDALFPTTPQPNIKGRLKGKERASQKPNVKKHIVLLLVSFQWPSQLQAQQSLVAIIEQQGDNDKSTKASNQHHQYFIGVLHEALQLLKPLSRPSKGTNGAEVQSEDTAVDQVIADLQNRFAYLEVDEPTEWTSSALPSKPHSTCFRDHAQLEST</sequence>
<evidence type="ECO:0000313" key="4">
    <source>
        <dbReference type="Proteomes" id="UP000070700"/>
    </source>
</evidence>
<evidence type="ECO:0000256" key="1">
    <source>
        <dbReference type="SAM" id="MobiDB-lite"/>
    </source>
</evidence>
<dbReference type="EMBL" id="KQ947410">
    <property type="protein sequence ID" value="KUJ20149.1"/>
    <property type="molecule type" value="Genomic_DNA"/>
</dbReference>
<dbReference type="PANTHER" id="PTHR38795:SF1">
    <property type="entry name" value="DUF6604 DOMAIN-CONTAINING PROTEIN"/>
    <property type="match status" value="1"/>
</dbReference>
<gene>
    <name evidence="3" type="ORF">LY89DRAFT_772965</name>
</gene>
<name>A0A194XJ46_MOLSC</name>
<dbReference type="GeneID" id="28831646"/>
<proteinExistence type="predicted"/>
<evidence type="ECO:0000259" key="2">
    <source>
        <dbReference type="Pfam" id="PF20253"/>
    </source>
</evidence>